<gene>
    <name evidence="2" type="ORF">P5673_031635</name>
</gene>
<dbReference type="InterPro" id="IPR043502">
    <property type="entry name" value="DNA/RNA_pol_sf"/>
</dbReference>
<dbReference type="CDD" id="cd09275">
    <property type="entry name" value="RNase_HI_RT_DIRS1"/>
    <property type="match status" value="1"/>
</dbReference>
<dbReference type="PROSITE" id="PS50878">
    <property type="entry name" value="RT_POL"/>
    <property type="match status" value="1"/>
</dbReference>
<evidence type="ECO:0000259" key="1">
    <source>
        <dbReference type="PROSITE" id="PS50878"/>
    </source>
</evidence>
<sequence length="300" mass="33610">MGPTSSPRLFTKLLKPVFGHLRAQCGISCTGYIDDSLYLGETVQECMTNIHTAVQLFISLGFHIHPKKSVIVPSQSIEYLGFVLSSVTMTVKLTDTKISKYVKLCKGFLAVYKKHKIRDVASLIGKLTCTFPGVQYGPLHYRHLEQDKTEALKQCGVVMKPQWFCLTPVYETYNAFRNIHIGEPECIVHTDASLTGWGAKCERMSAQGIWSSGEKCRPINYLELLAIQCGLQSLCRVHHDCHIRILSDNVTAVTYINAMGGSKSEGCDILATEIWDWAITRQVWLSAVHTPGAENHYREI</sequence>
<keyword evidence="3" id="KW-1185">Reference proteome</keyword>
<evidence type="ECO:0000313" key="3">
    <source>
        <dbReference type="Proteomes" id="UP001249851"/>
    </source>
</evidence>
<dbReference type="Proteomes" id="UP001249851">
    <property type="component" value="Unassembled WGS sequence"/>
</dbReference>
<comment type="caution">
    <text evidence="2">The sequence shown here is derived from an EMBL/GenBank/DDBJ whole genome shotgun (WGS) entry which is preliminary data.</text>
</comment>
<evidence type="ECO:0000313" key="2">
    <source>
        <dbReference type="EMBL" id="KAK2548232.1"/>
    </source>
</evidence>
<protein>
    <recommendedName>
        <fullName evidence="1">Reverse transcriptase domain-containing protein</fullName>
    </recommendedName>
</protein>
<feature type="domain" description="Reverse transcriptase" evidence="1">
    <location>
        <begin position="1"/>
        <end position="84"/>
    </location>
</feature>
<dbReference type="AlphaFoldDB" id="A0AAD9PSJ0"/>
<dbReference type="InterPro" id="IPR052055">
    <property type="entry name" value="Hepadnavirus_pol/RT"/>
</dbReference>
<dbReference type="SUPFAM" id="SSF56672">
    <property type="entry name" value="DNA/RNA polymerases"/>
    <property type="match status" value="1"/>
</dbReference>
<reference evidence="2" key="2">
    <citation type="journal article" date="2023" name="Science">
        <title>Genomic signatures of disease resistance in endangered staghorn corals.</title>
        <authorList>
            <person name="Vollmer S.V."/>
            <person name="Selwyn J.D."/>
            <person name="Despard B.A."/>
            <person name="Roesel C.L."/>
        </authorList>
    </citation>
    <scope>NUCLEOTIDE SEQUENCE</scope>
    <source>
        <strain evidence="2">K2</strain>
    </source>
</reference>
<dbReference type="InterPro" id="IPR043128">
    <property type="entry name" value="Rev_trsase/Diguanyl_cyclase"/>
</dbReference>
<dbReference type="InterPro" id="IPR000477">
    <property type="entry name" value="RT_dom"/>
</dbReference>
<dbReference type="PANTHER" id="PTHR33050:SF7">
    <property type="entry name" value="RIBONUCLEASE H"/>
    <property type="match status" value="1"/>
</dbReference>
<reference evidence="2" key="1">
    <citation type="journal article" date="2023" name="G3 (Bethesda)">
        <title>Whole genome assembly and annotation of the endangered Caribbean coral Acropora cervicornis.</title>
        <authorList>
            <person name="Selwyn J.D."/>
            <person name="Vollmer S.V."/>
        </authorList>
    </citation>
    <scope>NUCLEOTIDE SEQUENCE</scope>
    <source>
        <strain evidence="2">K2</strain>
    </source>
</reference>
<proteinExistence type="predicted"/>
<dbReference type="EMBL" id="JARQWQ010000152">
    <property type="protein sequence ID" value="KAK2548232.1"/>
    <property type="molecule type" value="Genomic_DNA"/>
</dbReference>
<dbReference type="PANTHER" id="PTHR33050">
    <property type="entry name" value="REVERSE TRANSCRIPTASE DOMAIN-CONTAINING PROTEIN"/>
    <property type="match status" value="1"/>
</dbReference>
<name>A0AAD9PSJ0_ACRCE</name>
<accession>A0AAD9PSJ0</accession>
<dbReference type="Gene3D" id="3.30.70.270">
    <property type="match status" value="1"/>
</dbReference>
<dbReference type="Pfam" id="PF00078">
    <property type="entry name" value="RVT_1"/>
    <property type="match status" value="1"/>
</dbReference>
<organism evidence="2 3">
    <name type="scientific">Acropora cervicornis</name>
    <name type="common">Staghorn coral</name>
    <dbReference type="NCBI Taxonomy" id="6130"/>
    <lineage>
        <taxon>Eukaryota</taxon>
        <taxon>Metazoa</taxon>
        <taxon>Cnidaria</taxon>
        <taxon>Anthozoa</taxon>
        <taxon>Hexacorallia</taxon>
        <taxon>Scleractinia</taxon>
        <taxon>Astrocoeniina</taxon>
        <taxon>Acroporidae</taxon>
        <taxon>Acropora</taxon>
    </lineage>
</organism>